<protein>
    <submittedName>
        <fullName evidence="1">Putative ATP-dependent RNA helicase YTHDC2</fullName>
    </submittedName>
</protein>
<dbReference type="Proteomes" id="UP000646548">
    <property type="component" value="Unassembled WGS sequence"/>
</dbReference>
<evidence type="ECO:0000313" key="2">
    <source>
        <dbReference type="Proteomes" id="UP000646548"/>
    </source>
</evidence>
<accession>A0A834C5U0</accession>
<sequence>MDKLPSSRRGITAIEPDSYYDRNRASGRLNKGIPMVPKKRSSSELDDFRSALPICENREEILQLIQQNQVVLVLGETGSGKTTQ</sequence>
<gene>
    <name evidence="1" type="ORF">FQA47_012808</name>
</gene>
<keyword evidence="1" id="KW-0347">Helicase</keyword>
<dbReference type="InterPro" id="IPR027417">
    <property type="entry name" value="P-loop_NTPase"/>
</dbReference>
<dbReference type="GO" id="GO:0004386">
    <property type="term" value="F:helicase activity"/>
    <property type="evidence" value="ECO:0007669"/>
    <property type="project" value="UniProtKB-KW"/>
</dbReference>
<feature type="non-terminal residue" evidence="1">
    <location>
        <position position="1"/>
    </location>
</feature>
<dbReference type="Gene3D" id="3.40.50.300">
    <property type="entry name" value="P-loop containing nucleotide triphosphate hydrolases"/>
    <property type="match status" value="1"/>
</dbReference>
<evidence type="ECO:0000313" key="1">
    <source>
        <dbReference type="EMBL" id="KAF6723432.1"/>
    </source>
</evidence>
<proteinExistence type="predicted"/>
<comment type="caution">
    <text evidence="1">The sequence shown here is derived from an EMBL/GenBank/DDBJ whole genome shotgun (WGS) entry which is preliminary data.</text>
</comment>
<keyword evidence="1" id="KW-0378">Hydrolase</keyword>
<keyword evidence="1" id="KW-0547">Nucleotide-binding</keyword>
<reference evidence="1" key="1">
    <citation type="journal article" name="BMC Genomics">
        <title>Long-read sequencing and de novo genome assembly of marine medaka (Oryzias melastigma).</title>
        <authorList>
            <person name="Liang P."/>
            <person name="Saqib H.S.A."/>
            <person name="Ni X."/>
            <person name="Shen Y."/>
        </authorList>
    </citation>
    <scope>NUCLEOTIDE SEQUENCE</scope>
    <source>
        <strain evidence="1">Bigg-433</strain>
    </source>
</reference>
<dbReference type="PANTHER" id="PTHR18934">
    <property type="entry name" value="ATP-DEPENDENT RNA HELICASE"/>
    <property type="match status" value="1"/>
</dbReference>
<keyword evidence="1" id="KW-0067">ATP-binding</keyword>
<organism evidence="1 2">
    <name type="scientific">Oryzias melastigma</name>
    <name type="common">Marine medaka</name>
    <dbReference type="NCBI Taxonomy" id="30732"/>
    <lineage>
        <taxon>Eukaryota</taxon>
        <taxon>Metazoa</taxon>
        <taxon>Chordata</taxon>
        <taxon>Craniata</taxon>
        <taxon>Vertebrata</taxon>
        <taxon>Euteleostomi</taxon>
        <taxon>Actinopterygii</taxon>
        <taxon>Neopterygii</taxon>
        <taxon>Teleostei</taxon>
        <taxon>Neoteleostei</taxon>
        <taxon>Acanthomorphata</taxon>
        <taxon>Ovalentaria</taxon>
        <taxon>Atherinomorphae</taxon>
        <taxon>Beloniformes</taxon>
        <taxon>Adrianichthyidae</taxon>
        <taxon>Oryziinae</taxon>
        <taxon>Oryzias</taxon>
    </lineage>
</organism>
<name>A0A834C5U0_ORYME</name>
<dbReference type="GO" id="GO:0003723">
    <property type="term" value="F:RNA binding"/>
    <property type="evidence" value="ECO:0007669"/>
    <property type="project" value="TreeGrafter"/>
</dbReference>
<dbReference type="AlphaFoldDB" id="A0A834C5U0"/>
<dbReference type="EMBL" id="WKFB01000427">
    <property type="protein sequence ID" value="KAF6723432.1"/>
    <property type="molecule type" value="Genomic_DNA"/>
</dbReference>
<dbReference type="PANTHER" id="PTHR18934:SF213">
    <property type="entry name" value="3'-5' RNA HELICASE YTHDC2"/>
    <property type="match status" value="1"/>
</dbReference>
<dbReference type="SUPFAM" id="SSF52540">
    <property type="entry name" value="P-loop containing nucleoside triphosphate hydrolases"/>
    <property type="match status" value="1"/>
</dbReference>